<accession>A0ABD0YEI6</accession>
<feature type="compositionally biased region" description="Low complexity" evidence="1">
    <location>
        <begin position="51"/>
        <end position="61"/>
    </location>
</feature>
<feature type="region of interest" description="Disordered" evidence="1">
    <location>
        <begin position="1"/>
        <end position="200"/>
    </location>
</feature>
<dbReference type="EMBL" id="JBFDAA010000008">
    <property type="protein sequence ID" value="KAL1129725.1"/>
    <property type="molecule type" value="Genomic_DNA"/>
</dbReference>
<feature type="compositionally biased region" description="Low complexity" evidence="1">
    <location>
        <begin position="298"/>
        <end position="324"/>
    </location>
</feature>
<evidence type="ECO:0000313" key="2">
    <source>
        <dbReference type="EMBL" id="KAL1129725.1"/>
    </source>
</evidence>
<organism evidence="2 3">
    <name type="scientific">Ranatra chinensis</name>
    <dbReference type="NCBI Taxonomy" id="642074"/>
    <lineage>
        <taxon>Eukaryota</taxon>
        <taxon>Metazoa</taxon>
        <taxon>Ecdysozoa</taxon>
        <taxon>Arthropoda</taxon>
        <taxon>Hexapoda</taxon>
        <taxon>Insecta</taxon>
        <taxon>Pterygota</taxon>
        <taxon>Neoptera</taxon>
        <taxon>Paraneoptera</taxon>
        <taxon>Hemiptera</taxon>
        <taxon>Heteroptera</taxon>
        <taxon>Panheteroptera</taxon>
        <taxon>Nepomorpha</taxon>
        <taxon>Nepidae</taxon>
        <taxon>Ranatrinae</taxon>
        <taxon>Ranatra</taxon>
    </lineage>
</organism>
<feature type="region of interest" description="Disordered" evidence="1">
    <location>
        <begin position="212"/>
        <end position="341"/>
    </location>
</feature>
<feature type="compositionally biased region" description="Polar residues" evidence="1">
    <location>
        <begin position="134"/>
        <end position="155"/>
    </location>
</feature>
<protein>
    <submittedName>
        <fullName evidence="2">Uncharacterized protein</fullName>
    </submittedName>
</protein>
<keyword evidence="3" id="KW-1185">Reference proteome</keyword>
<name>A0ABD0YEI6_9HEMI</name>
<feature type="compositionally biased region" description="Basic and acidic residues" evidence="1">
    <location>
        <begin position="276"/>
        <end position="290"/>
    </location>
</feature>
<proteinExistence type="predicted"/>
<feature type="compositionally biased region" description="Basic and acidic residues" evidence="1">
    <location>
        <begin position="227"/>
        <end position="258"/>
    </location>
</feature>
<feature type="compositionally biased region" description="Basic and acidic residues" evidence="1">
    <location>
        <begin position="174"/>
        <end position="188"/>
    </location>
</feature>
<comment type="caution">
    <text evidence="2">The sequence shown here is derived from an EMBL/GenBank/DDBJ whole genome shotgun (WGS) entry which is preliminary data.</text>
</comment>
<evidence type="ECO:0000313" key="3">
    <source>
        <dbReference type="Proteomes" id="UP001558652"/>
    </source>
</evidence>
<reference evidence="2 3" key="1">
    <citation type="submission" date="2024-07" db="EMBL/GenBank/DDBJ databases">
        <title>Chromosome-level genome assembly of the water stick insect Ranatra chinensis (Heteroptera: Nepidae).</title>
        <authorList>
            <person name="Liu X."/>
        </authorList>
    </citation>
    <scope>NUCLEOTIDE SEQUENCE [LARGE SCALE GENOMIC DNA]</scope>
    <source>
        <strain evidence="2">Cailab_2021Rc</strain>
        <tissue evidence="2">Muscle</tissue>
    </source>
</reference>
<evidence type="ECO:0000256" key="1">
    <source>
        <dbReference type="SAM" id="MobiDB-lite"/>
    </source>
</evidence>
<gene>
    <name evidence="2" type="ORF">AAG570_012669</name>
</gene>
<feature type="compositionally biased region" description="Polar residues" evidence="1">
    <location>
        <begin position="262"/>
        <end position="272"/>
    </location>
</feature>
<dbReference type="Proteomes" id="UP001558652">
    <property type="component" value="Unassembled WGS sequence"/>
</dbReference>
<sequence>MGVSSPSLVTPSRSFQSFTRPLSSQDPVIRSPSTPKLPMPSPDTTRATDTSQSSSSSSCGSPAVPTSHYQRPSTLHGLKHKLHSAAKSIHSPNRRKSVGHIPLSPLARTPSPSPLPSSPTRSPSPLAFPPGHQPGSSNTTQSYSPGTQGASSGKKSFSRPKSTEPGSPLLRRAFSPDRLHPRSAESKAKPCPTTISPLCDPALKVTISSAPRVTITSKSPPVQKVNFDNEHIKSKPPEHPLRKEKDRRSDSDILSHEDTDSEFVSITSTSQPLPRIAEEKDSPTAIKDELPQNINPPADSDSSLQTSASALSSKSKAKSSIKSICAVRKTKKDVKEAPVRL</sequence>
<feature type="compositionally biased region" description="Polar residues" evidence="1">
    <location>
        <begin position="1"/>
        <end position="34"/>
    </location>
</feature>
<dbReference type="AlphaFoldDB" id="A0ABD0YEI6"/>